<evidence type="ECO:0000256" key="4">
    <source>
        <dbReference type="ARBA" id="ARBA00022801"/>
    </source>
</evidence>
<protein>
    <submittedName>
        <fullName evidence="10">Similar to Alkaline ceramidase YPC1 acc. no. P38298</fullName>
    </submittedName>
</protein>
<dbReference type="GO" id="GO:0016811">
    <property type="term" value="F:hydrolase activity, acting on carbon-nitrogen (but not peptide) bonds, in linear amides"/>
    <property type="evidence" value="ECO:0007669"/>
    <property type="project" value="InterPro"/>
</dbReference>
<keyword evidence="7" id="KW-0106">Calcium</keyword>
<dbReference type="AlphaFoldDB" id="U4LWF3"/>
<keyword evidence="11" id="KW-1185">Reference proteome</keyword>
<keyword evidence="8" id="KW-0862">Zinc</keyword>
<evidence type="ECO:0000313" key="10">
    <source>
        <dbReference type="EMBL" id="CCX33698.1"/>
    </source>
</evidence>
<feature type="transmembrane region" description="Helical" evidence="9">
    <location>
        <begin position="169"/>
        <end position="186"/>
    </location>
</feature>
<feature type="transmembrane region" description="Helical" evidence="9">
    <location>
        <begin position="122"/>
        <end position="138"/>
    </location>
</feature>
<sequence>MITDFEEILANQTTELRWSYNPSLPLIWGPPTSTTKYQLQAPQYLYNLAKTIDYYITPYIAEFINTVSNILPIYLGLYGTFKTPGSIATQLSYLSSAGVAFGSCFFHATLKHEMELVDGLSMLYSTAVAIFSVFSIHLSTVGSAVLAVGIFTLVTAVSIGQYAYPNPTLHGICFGGMVLMFLGRCIQLRRRVVKLRPEMDGPLVRLLGIGSVMWIVGAVMWWADWWACEYLIRWRRCVGLPVGFMAELHGWWHITTAFGAYYYLVAADYLMVGLMVEPDEKIELRWSMGVVPDVMVSQLKDTRWYKVAVCSRGGKTPGQGESEDALWHVTAASRD</sequence>
<dbReference type="OrthoDB" id="187171at2759"/>
<keyword evidence="3 9" id="KW-0812">Transmembrane</keyword>
<evidence type="ECO:0000256" key="3">
    <source>
        <dbReference type="ARBA" id="ARBA00022692"/>
    </source>
</evidence>
<evidence type="ECO:0000256" key="7">
    <source>
        <dbReference type="PIRSR" id="PIRSR608901-1"/>
    </source>
</evidence>
<dbReference type="EMBL" id="HF936162">
    <property type="protein sequence ID" value="CCX33698.1"/>
    <property type="molecule type" value="Genomic_DNA"/>
</dbReference>
<feature type="binding site" evidence="8">
    <location>
        <position position="107"/>
    </location>
    <ligand>
        <name>Zn(2+)</name>
        <dbReference type="ChEBI" id="CHEBI:29105"/>
        <note>catalytic</note>
    </ligand>
</feature>
<feature type="transmembrane region" description="Helical" evidence="9">
    <location>
        <begin position="91"/>
        <end position="110"/>
    </location>
</feature>
<organism evidence="10 11">
    <name type="scientific">Pyronema omphalodes (strain CBS 100304)</name>
    <name type="common">Pyronema confluens</name>
    <dbReference type="NCBI Taxonomy" id="1076935"/>
    <lineage>
        <taxon>Eukaryota</taxon>
        <taxon>Fungi</taxon>
        <taxon>Dikarya</taxon>
        <taxon>Ascomycota</taxon>
        <taxon>Pezizomycotina</taxon>
        <taxon>Pezizomycetes</taxon>
        <taxon>Pezizales</taxon>
        <taxon>Pyronemataceae</taxon>
        <taxon>Pyronema</taxon>
    </lineage>
</organism>
<gene>
    <name evidence="10" type="ORF">PCON_01636</name>
</gene>
<comment type="cofactor">
    <cofactor evidence="8">
        <name>Zn(2+)</name>
        <dbReference type="ChEBI" id="CHEBI:29105"/>
    </cofactor>
</comment>
<evidence type="ECO:0000313" key="11">
    <source>
        <dbReference type="Proteomes" id="UP000018144"/>
    </source>
</evidence>
<accession>U4LWF3</accession>
<evidence type="ECO:0000256" key="5">
    <source>
        <dbReference type="ARBA" id="ARBA00022989"/>
    </source>
</evidence>
<evidence type="ECO:0000256" key="8">
    <source>
        <dbReference type="PIRSR" id="PIRSR608901-2"/>
    </source>
</evidence>
<feature type="binding site" evidence="7">
    <location>
        <position position="62"/>
    </location>
    <ligand>
        <name>Ca(2+)</name>
        <dbReference type="ChEBI" id="CHEBI:29108"/>
    </ligand>
</feature>
<keyword evidence="6 9" id="KW-0472">Membrane</keyword>
<keyword evidence="4" id="KW-0378">Hydrolase</keyword>
<keyword evidence="7" id="KW-0479">Metal-binding</keyword>
<keyword evidence="5 9" id="KW-1133">Transmembrane helix</keyword>
<dbReference type="Pfam" id="PF05875">
    <property type="entry name" value="Ceramidase"/>
    <property type="match status" value="1"/>
</dbReference>
<dbReference type="STRING" id="1076935.U4LWF3"/>
<feature type="transmembrane region" description="Helical" evidence="9">
    <location>
        <begin position="251"/>
        <end position="276"/>
    </location>
</feature>
<proteinExistence type="inferred from homology"/>
<comment type="similarity">
    <text evidence="2">Belongs to the alkaline ceramidase family.</text>
</comment>
<evidence type="ECO:0000256" key="2">
    <source>
        <dbReference type="ARBA" id="ARBA00009780"/>
    </source>
</evidence>
<comment type="subcellular location">
    <subcellularLocation>
        <location evidence="1">Membrane</location>
        <topology evidence="1">Multi-pass membrane protein</topology>
    </subcellularLocation>
</comment>
<evidence type="ECO:0000256" key="9">
    <source>
        <dbReference type="SAM" id="Phobius"/>
    </source>
</evidence>
<evidence type="ECO:0000256" key="1">
    <source>
        <dbReference type="ARBA" id="ARBA00004141"/>
    </source>
</evidence>
<dbReference type="GO" id="GO:0005789">
    <property type="term" value="C:endoplasmic reticulum membrane"/>
    <property type="evidence" value="ECO:0007669"/>
    <property type="project" value="TreeGrafter"/>
</dbReference>
<dbReference type="Proteomes" id="UP000018144">
    <property type="component" value="Unassembled WGS sequence"/>
</dbReference>
<dbReference type="InterPro" id="IPR008901">
    <property type="entry name" value="ACER"/>
</dbReference>
<dbReference type="PANTHER" id="PTHR46187:SF1">
    <property type="entry name" value="ALKALINE PHYTOCERAMIDASE"/>
    <property type="match status" value="1"/>
</dbReference>
<dbReference type="eggNOG" id="KOG2329">
    <property type="taxonomic scope" value="Eukaryota"/>
</dbReference>
<dbReference type="OMA" id="WACEYLI"/>
<feature type="transmembrane region" description="Helical" evidence="9">
    <location>
        <begin position="206"/>
        <end position="223"/>
    </location>
</feature>
<feature type="binding site" evidence="8">
    <location>
        <position position="249"/>
    </location>
    <ligand>
        <name>Zn(2+)</name>
        <dbReference type="ChEBI" id="CHEBI:29105"/>
        <note>catalytic</note>
    </ligand>
</feature>
<dbReference type="PANTHER" id="PTHR46187">
    <property type="entry name" value="ALKALINE CERAMIDASE 3"/>
    <property type="match status" value="1"/>
</dbReference>
<dbReference type="GO" id="GO:0046514">
    <property type="term" value="P:ceramide catabolic process"/>
    <property type="evidence" value="ECO:0007669"/>
    <property type="project" value="TreeGrafter"/>
</dbReference>
<evidence type="ECO:0000256" key="6">
    <source>
        <dbReference type="ARBA" id="ARBA00023136"/>
    </source>
</evidence>
<dbReference type="GO" id="GO:0046513">
    <property type="term" value="P:ceramide biosynthetic process"/>
    <property type="evidence" value="ECO:0007669"/>
    <property type="project" value="TreeGrafter"/>
</dbReference>
<name>U4LWF3_PYROM</name>
<feature type="transmembrane region" description="Helical" evidence="9">
    <location>
        <begin position="145"/>
        <end position="163"/>
    </location>
</feature>
<feature type="binding site" evidence="8">
    <location>
        <position position="253"/>
    </location>
    <ligand>
        <name>Zn(2+)</name>
        <dbReference type="ChEBI" id="CHEBI:29105"/>
        <note>catalytic</note>
    </ligand>
</feature>
<dbReference type="GO" id="GO:0046872">
    <property type="term" value="F:metal ion binding"/>
    <property type="evidence" value="ECO:0007669"/>
    <property type="project" value="UniProtKB-KW"/>
</dbReference>
<reference evidence="10 11" key="1">
    <citation type="journal article" date="2013" name="PLoS Genet.">
        <title>The genome and development-dependent transcriptomes of Pyronema confluens: a window into fungal evolution.</title>
        <authorList>
            <person name="Traeger S."/>
            <person name="Altegoer F."/>
            <person name="Freitag M."/>
            <person name="Gabaldon T."/>
            <person name="Kempken F."/>
            <person name="Kumar A."/>
            <person name="Marcet-Houben M."/>
            <person name="Poggeler S."/>
            <person name="Stajich J.E."/>
            <person name="Nowrousian M."/>
        </authorList>
    </citation>
    <scope>NUCLEOTIDE SEQUENCE [LARGE SCALE GENOMIC DNA]</scope>
    <source>
        <strain evidence="11">CBS 100304</strain>
        <tissue evidence="10">Vegetative mycelium</tissue>
    </source>
</reference>